<dbReference type="EMBL" id="AUZM01000024">
    <property type="protein sequence ID" value="ERT07217.1"/>
    <property type="molecule type" value="Genomic_DNA"/>
</dbReference>
<comment type="caution">
    <text evidence="1">The sequence shown here is derived from an EMBL/GenBank/DDBJ whole genome shotgun (WGS) entry which is preliminary data.</text>
</comment>
<protein>
    <submittedName>
        <fullName evidence="1">Uncharacterized protein</fullName>
    </submittedName>
</protein>
<dbReference type="EMBL" id="AUZM01000126">
    <property type="protein sequence ID" value="ERT04074.1"/>
    <property type="molecule type" value="Genomic_DNA"/>
</dbReference>
<dbReference type="AlphaFoldDB" id="U7Q8C1"/>
<reference evidence="1 3" key="1">
    <citation type="journal article" date="2013" name="Front. Microbiol.">
        <title>Comparative genomic analyses of the cyanobacterium, Lyngbya aestuarii BL J, a powerful hydrogen producer.</title>
        <authorList>
            <person name="Kothari A."/>
            <person name="Vaughn M."/>
            <person name="Garcia-Pichel F."/>
        </authorList>
    </citation>
    <scope>NUCLEOTIDE SEQUENCE [LARGE SCALE GENOMIC DNA]</scope>
    <source>
        <strain evidence="1 3">BL J</strain>
    </source>
</reference>
<proteinExistence type="predicted"/>
<sequence>MNVINLFIQSKLNWLEVEKLTLSISVENFFDFIPPGDC</sequence>
<evidence type="ECO:0000313" key="2">
    <source>
        <dbReference type="EMBL" id="ERT07217.1"/>
    </source>
</evidence>
<organism evidence="1 3">
    <name type="scientific">Lyngbya aestuarii BL J</name>
    <dbReference type="NCBI Taxonomy" id="1348334"/>
    <lineage>
        <taxon>Bacteria</taxon>
        <taxon>Bacillati</taxon>
        <taxon>Cyanobacteriota</taxon>
        <taxon>Cyanophyceae</taxon>
        <taxon>Oscillatoriophycideae</taxon>
        <taxon>Oscillatoriales</taxon>
        <taxon>Microcoleaceae</taxon>
        <taxon>Lyngbya</taxon>
    </lineage>
</organism>
<accession>U7Q8C1</accession>
<dbReference type="Proteomes" id="UP000017127">
    <property type="component" value="Unassembled WGS sequence"/>
</dbReference>
<gene>
    <name evidence="2" type="ORF">M595_2844</name>
    <name evidence="1" type="ORF">M595_5979</name>
</gene>
<evidence type="ECO:0000313" key="1">
    <source>
        <dbReference type="EMBL" id="ERT04074.1"/>
    </source>
</evidence>
<evidence type="ECO:0000313" key="3">
    <source>
        <dbReference type="Proteomes" id="UP000017127"/>
    </source>
</evidence>
<keyword evidence="3" id="KW-1185">Reference proteome</keyword>
<name>U7Q8C1_9CYAN</name>